<accession>A0ABP9RSB8</accession>
<feature type="transmembrane region" description="Helical" evidence="1">
    <location>
        <begin position="31"/>
        <end position="48"/>
    </location>
</feature>
<keyword evidence="1" id="KW-0472">Membrane</keyword>
<keyword evidence="1" id="KW-0812">Transmembrane</keyword>
<evidence type="ECO:0000313" key="3">
    <source>
        <dbReference type="Proteomes" id="UP001501570"/>
    </source>
</evidence>
<keyword evidence="1" id="KW-1133">Transmembrane helix</keyword>
<comment type="caution">
    <text evidence="2">The sequence shown here is derived from an EMBL/GenBank/DDBJ whole genome shotgun (WGS) entry which is preliminary data.</text>
</comment>
<sequence length="68" mass="7341">MKGRILDIALVASWVVSFFVVAMVHPGVANLVIGVGGAMALGWYNSAVRHTVKDYTLRGPWRRATDAA</sequence>
<dbReference type="Proteomes" id="UP001501570">
    <property type="component" value="Unassembled WGS sequence"/>
</dbReference>
<evidence type="ECO:0000256" key="1">
    <source>
        <dbReference type="SAM" id="Phobius"/>
    </source>
</evidence>
<gene>
    <name evidence="2" type="ORF">GCM10023322_29660</name>
</gene>
<proteinExistence type="predicted"/>
<feature type="transmembrane region" description="Helical" evidence="1">
    <location>
        <begin position="5"/>
        <end position="25"/>
    </location>
</feature>
<organism evidence="2 3">
    <name type="scientific">Rugosimonospora acidiphila</name>
    <dbReference type="NCBI Taxonomy" id="556531"/>
    <lineage>
        <taxon>Bacteria</taxon>
        <taxon>Bacillati</taxon>
        <taxon>Actinomycetota</taxon>
        <taxon>Actinomycetes</taxon>
        <taxon>Micromonosporales</taxon>
        <taxon>Micromonosporaceae</taxon>
        <taxon>Rugosimonospora</taxon>
    </lineage>
</organism>
<reference evidence="3" key="1">
    <citation type="journal article" date="2019" name="Int. J. Syst. Evol. Microbiol.">
        <title>The Global Catalogue of Microorganisms (GCM) 10K type strain sequencing project: providing services to taxonomists for standard genome sequencing and annotation.</title>
        <authorList>
            <consortium name="The Broad Institute Genomics Platform"/>
            <consortium name="The Broad Institute Genome Sequencing Center for Infectious Disease"/>
            <person name="Wu L."/>
            <person name="Ma J."/>
        </authorList>
    </citation>
    <scope>NUCLEOTIDE SEQUENCE [LARGE SCALE GENOMIC DNA]</scope>
    <source>
        <strain evidence="3">JCM 18304</strain>
    </source>
</reference>
<keyword evidence="3" id="KW-1185">Reference proteome</keyword>
<dbReference type="EMBL" id="BAABJQ010000007">
    <property type="protein sequence ID" value="GAA5185495.1"/>
    <property type="molecule type" value="Genomic_DNA"/>
</dbReference>
<protein>
    <submittedName>
        <fullName evidence="2">Uncharacterized protein</fullName>
    </submittedName>
</protein>
<dbReference type="RefSeq" id="WP_345629937.1">
    <property type="nucleotide sequence ID" value="NZ_BAABJQ010000007.1"/>
</dbReference>
<name>A0ABP9RSB8_9ACTN</name>
<evidence type="ECO:0000313" key="2">
    <source>
        <dbReference type="EMBL" id="GAA5185495.1"/>
    </source>
</evidence>